<accession>A0AAV6TSM0</accession>
<gene>
    <name evidence="2" type="ORF">JTE90_020637</name>
</gene>
<feature type="compositionally biased region" description="Acidic residues" evidence="1">
    <location>
        <begin position="1"/>
        <end position="14"/>
    </location>
</feature>
<sequence length="95" mass="10820">MDEENIVQNVDEETTQPHEENGPQNTDEETTQPHEENVPQNTETTQPHMDSDNESCHSFSSYGLSIYDDFPCLRGKPGCECKCYRHPMCGCCFSD</sequence>
<reference evidence="2 3" key="1">
    <citation type="journal article" date="2022" name="Nat. Ecol. Evol.">
        <title>A masculinizing supergene underlies an exaggerated male reproductive morph in a spider.</title>
        <authorList>
            <person name="Hendrickx F."/>
            <person name="De Corte Z."/>
            <person name="Sonet G."/>
            <person name="Van Belleghem S.M."/>
            <person name="Kostlbacher S."/>
            <person name="Vangestel C."/>
        </authorList>
    </citation>
    <scope>NUCLEOTIDE SEQUENCE [LARGE SCALE GENOMIC DNA]</scope>
    <source>
        <strain evidence="2">W744_W776</strain>
    </source>
</reference>
<dbReference type="EMBL" id="JAFNEN010001118">
    <property type="protein sequence ID" value="KAG8174907.1"/>
    <property type="molecule type" value="Genomic_DNA"/>
</dbReference>
<evidence type="ECO:0000313" key="2">
    <source>
        <dbReference type="EMBL" id="KAG8174907.1"/>
    </source>
</evidence>
<dbReference type="Proteomes" id="UP000827092">
    <property type="component" value="Unassembled WGS sequence"/>
</dbReference>
<keyword evidence="3" id="KW-1185">Reference proteome</keyword>
<organism evidence="2 3">
    <name type="scientific">Oedothorax gibbosus</name>
    <dbReference type="NCBI Taxonomy" id="931172"/>
    <lineage>
        <taxon>Eukaryota</taxon>
        <taxon>Metazoa</taxon>
        <taxon>Ecdysozoa</taxon>
        <taxon>Arthropoda</taxon>
        <taxon>Chelicerata</taxon>
        <taxon>Arachnida</taxon>
        <taxon>Araneae</taxon>
        <taxon>Araneomorphae</taxon>
        <taxon>Entelegynae</taxon>
        <taxon>Araneoidea</taxon>
        <taxon>Linyphiidae</taxon>
        <taxon>Erigoninae</taxon>
        <taxon>Oedothorax</taxon>
    </lineage>
</organism>
<proteinExistence type="predicted"/>
<protein>
    <submittedName>
        <fullName evidence="2">Uncharacterized protein</fullName>
    </submittedName>
</protein>
<dbReference type="AlphaFoldDB" id="A0AAV6TSM0"/>
<feature type="compositionally biased region" description="Polar residues" evidence="1">
    <location>
        <begin position="38"/>
        <end position="48"/>
    </location>
</feature>
<evidence type="ECO:0000256" key="1">
    <source>
        <dbReference type="SAM" id="MobiDB-lite"/>
    </source>
</evidence>
<feature type="region of interest" description="Disordered" evidence="1">
    <location>
        <begin position="1"/>
        <end position="55"/>
    </location>
</feature>
<comment type="caution">
    <text evidence="2">The sequence shown here is derived from an EMBL/GenBank/DDBJ whole genome shotgun (WGS) entry which is preliminary data.</text>
</comment>
<name>A0AAV6TSM0_9ARAC</name>
<evidence type="ECO:0000313" key="3">
    <source>
        <dbReference type="Proteomes" id="UP000827092"/>
    </source>
</evidence>